<evidence type="ECO:0000313" key="2">
    <source>
        <dbReference type="Proteomes" id="UP000781710"/>
    </source>
</evidence>
<evidence type="ECO:0000313" key="1">
    <source>
        <dbReference type="EMBL" id="KAF1727473.1"/>
    </source>
</evidence>
<name>A0ABQ6ZMB2_9GAMM</name>
<keyword evidence="2" id="KW-1185">Reference proteome</keyword>
<reference evidence="1 2" key="1">
    <citation type="submission" date="2017-10" db="EMBL/GenBank/DDBJ databases">
        <title>Whole genome sequencing of members of genus Pseudoxanthomonas.</title>
        <authorList>
            <person name="Kumar S."/>
            <person name="Bansal K."/>
            <person name="Kaur A."/>
            <person name="Patil P."/>
            <person name="Sharma S."/>
            <person name="Patil P.B."/>
        </authorList>
    </citation>
    <scope>NUCLEOTIDE SEQUENCE [LARGE SCALE GENOMIC DNA]</scope>
    <source>
        <strain evidence="1 2">DSM 17109</strain>
    </source>
</reference>
<dbReference type="Proteomes" id="UP000781710">
    <property type="component" value="Unassembled WGS sequence"/>
</dbReference>
<dbReference type="EMBL" id="PDWW01000001">
    <property type="protein sequence ID" value="KAF1727473.1"/>
    <property type="molecule type" value="Genomic_DNA"/>
</dbReference>
<organism evidence="1 2">
    <name type="scientific">Pseudoxanthomonas japonensis</name>
    <dbReference type="NCBI Taxonomy" id="69284"/>
    <lineage>
        <taxon>Bacteria</taxon>
        <taxon>Pseudomonadati</taxon>
        <taxon>Pseudomonadota</taxon>
        <taxon>Gammaproteobacteria</taxon>
        <taxon>Lysobacterales</taxon>
        <taxon>Lysobacteraceae</taxon>
        <taxon>Pseudoxanthomonas</taxon>
    </lineage>
</organism>
<protein>
    <submittedName>
        <fullName evidence="1">Uncharacterized protein</fullName>
    </submittedName>
</protein>
<accession>A0ABQ6ZMB2</accession>
<proteinExistence type="predicted"/>
<sequence>MSPRAEEPAMSHIQHNDEVLPQAVDAVAVDPALLNFGIDVFQAVMNGAMPIAEYDGDNLACTGMNAIARQIGGHGLTLEEEASLVLRVVAFGDLVSQAEGDSRTAAHVGVSTDGYRITPAFLHAAASADIVRRVDGSFGYDLDSVAGRLVH</sequence>
<gene>
    <name evidence="1" type="ORF">CSC78_01275</name>
</gene>
<comment type="caution">
    <text evidence="1">The sequence shown here is derived from an EMBL/GenBank/DDBJ whole genome shotgun (WGS) entry which is preliminary data.</text>
</comment>